<name>A0AA38ZZE3_VITRO</name>
<dbReference type="PANTHER" id="PTHR21085:SF0">
    <property type="entry name" value="CHORISMATE SYNTHASE"/>
    <property type="match status" value="1"/>
</dbReference>
<dbReference type="CDD" id="cd07304">
    <property type="entry name" value="Chorismate_synthase"/>
    <property type="match status" value="1"/>
</dbReference>
<dbReference type="PROSITE" id="PS00788">
    <property type="entry name" value="CHORISMATE_SYNTHASE_2"/>
    <property type="match status" value="1"/>
</dbReference>
<dbReference type="GO" id="GO:0009073">
    <property type="term" value="P:aromatic amino acid family biosynthetic process"/>
    <property type="evidence" value="ECO:0007669"/>
    <property type="project" value="UniProtKB-KW"/>
</dbReference>
<protein>
    <recommendedName>
        <fullName evidence="5">chorismate synthase</fullName>
        <ecNumber evidence="5">4.2.3.5</ecNumber>
    </recommendedName>
</protein>
<evidence type="ECO:0000313" key="11">
    <source>
        <dbReference type="Proteomes" id="UP001168098"/>
    </source>
</evidence>
<dbReference type="InterPro" id="IPR020541">
    <property type="entry name" value="Chorismate_synthase_CS"/>
</dbReference>
<evidence type="ECO:0000256" key="6">
    <source>
        <dbReference type="ARBA" id="ARBA00022605"/>
    </source>
</evidence>
<gene>
    <name evidence="10" type="ORF">PVL29_007302</name>
</gene>
<dbReference type="GO" id="GO:0005829">
    <property type="term" value="C:cytosol"/>
    <property type="evidence" value="ECO:0007669"/>
    <property type="project" value="TreeGrafter"/>
</dbReference>
<accession>A0AA38ZZE3</accession>
<evidence type="ECO:0000256" key="8">
    <source>
        <dbReference type="ARBA" id="ARBA00023239"/>
    </source>
</evidence>
<comment type="similarity">
    <text evidence="4">Belongs to the chorismate synthase family.</text>
</comment>
<dbReference type="FunFam" id="3.60.150.10:FF:000003">
    <property type="entry name" value="Chorismate synthase"/>
    <property type="match status" value="1"/>
</dbReference>
<evidence type="ECO:0000256" key="7">
    <source>
        <dbReference type="ARBA" id="ARBA00023141"/>
    </source>
</evidence>
<evidence type="ECO:0000256" key="2">
    <source>
        <dbReference type="ARBA" id="ARBA00001914"/>
    </source>
</evidence>
<reference evidence="10 11" key="1">
    <citation type="journal article" date="2023" name="BMC Biotechnol.">
        <title>Vitis rotundifolia cv Carlos genome sequencing.</title>
        <authorList>
            <person name="Huff M."/>
            <person name="Hulse-Kemp A."/>
            <person name="Scheffler B."/>
            <person name="Youngblood R."/>
            <person name="Simpson S."/>
            <person name="Babiker E."/>
            <person name="Staton M."/>
        </authorList>
    </citation>
    <scope>NUCLEOTIDE SEQUENCE [LARGE SCALE GENOMIC DNA]</scope>
    <source>
        <tissue evidence="10">Leaf</tissue>
    </source>
</reference>
<comment type="caution">
    <text evidence="10">The sequence shown here is derived from an EMBL/GenBank/DDBJ whole genome shotgun (WGS) entry which is preliminary data.</text>
</comment>
<keyword evidence="11" id="KW-1185">Reference proteome</keyword>
<dbReference type="GO" id="GO:0008652">
    <property type="term" value="P:amino acid biosynthetic process"/>
    <property type="evidence" value="ECO:0007669"/>
    <property type="project" value="UniProtKB-KW"/>
</dbReference>
<dbReference type="Gene3D" id="3.60.150.10">
    <property type="entry name" value="Chorismate synthase AroC"/>
    <property type="match status" value="1"/>
</dbReference>
<dbReference type="EC" id="4.2.3.5" evidence="5"/>
<dbReference type="EMBL" id="JARBHA010000006">
    <property type="protein sequence ID" value="KAJ9698148.1"/>
    <property type="molecule type" value="Genomic_DNA"/>
</dbReference>
<dbReference type="NCBIfam" id="NF003793">
    <property type="entry name" value="PRK05382.1"/>
    <property type="match status" value="1"/>
</dbReference>
<dbReference type="Pfam" id="PF01264">
    <property type="entry name" value="Chorismate_synt"/>
    <property type="match status" value="1"/>
</dbReference>
<dbReference type="InterPro" id="IPR000453">
    <property type="entry name" value="Chorismate_synth"/>
</dbReference>
<evidence type="ECO:0000256" key="1">
    <source>
        <dbReference type="ARBA" id="ARBA00001852"/>
    </source>
</evidence>
<evidence type="ECO:0000256" key="9">
    <source>
        <dbReference type="ARBA" id="ARBA00053861"/>
    </source>
</evidence>
<comment type="function">
    <text evidence="9">Catalyzes the last common step of the biosynthesis of aromatic amino acids, produced via the shikimic acid pathway.</text>
</comment>
<dbReference type="PANTHER" id="PTHR21085">
    <property type="entry name" value="CHORISMATE SYNTHASE"/>
    <property type="match status" value="1"/>
</dbReference>
<dbReference type="SUPFAM" id="SSF103263">
    <property type="entry name" value="Chorismate synthase, AroC"/>
    <property type="match status" value="1"/>
</dbReference>
<dbReference type="AlphaFoldDB" id="A0AA38ZZE3"/>
<dbReference type="InterPro" id="IPR035904">
    <property type="entry name" value="Chorismate_synth_AroC_sf"/>
</dbReference>
<proteinExistence type="inferred from homology"/>
<evidence type="ECO:0000256" key="3">
    <source>
        <dbReference type="ARBA" id="ARBA00005044"/>
    </source>
</evidence>
<organism evidence="10 11">
    <name type="scientific">Vitis rotundifolia</name>
    <name type="common">Muscadine grape</name>
    <dbReference type="NCBI Taxonomy" id="103349"/>
    <lineage>
        <taxon>Eukaryota</taxon>
        <taxon>Viridiplantae</taxon>
        <taxon>Streptophyta</taxon>
        <taxon>Embryophyta</taxon>
        <taxon>Tracheophyta</taxon>
        <taxon>Spermatophyta</taxon>
        <taxon>Magnoliopsida</taxon>
        <taxon>eudicotyledons</taxon>
        <taxon>Gunneridae</taxon>
        <taxon>Pentapetalae</taxon>
        <taxon>rosids</taxon>
        <taxon>Vitales</taxon>
        <taxon>Vitaceae</taxon>
        <taxon>Viteae</taxon>
        <taxon>Vitis</taxon>
    </lineage>
</organism>
<evidence type="ECO:0000313" key="10">
    <source>
        <dbReference type="EMBL" id="KAJ9698148.1"/>
    </source>
</evidence>
<sequence>MSLSLIVNPFLRPPRMNGVSESSHLFCASYPAKHIRPGKLKVQASGNTLGTYFRVTTYGESRGGGVGCIIDGCPPRIPLSEADVQVELDRRRPGQSRLVSPRKETDTCQIYSGIAEGLTTGSPIMVHVPNTDQTAYDYSELSRASRPSHADATYDFKYGVRAIQGGGRSSARETIARVAAGAVAKKILKKFSGTEVLAYVSQVHNVRLPEHLVDHESLNLDQVEESIVRCPNAEYAKKMIAAIDAVMARGDSVGGVVSCIARNVPRGLGSPVFNKLEAELARAAIILASTLMSGSEHNDEFYIDKRGRIRTRTNHSGGIQGGISNGEVLNMRIAFKPTPTIEMKQHTVTRDKHETEILSHIRRDPCVAPRAVPVVESMIALVLVDQIMAQYAQCELFPVNTALQEPMGSLSLNSAYLPC</sequence>
<dbReference type="PIRSF" id="PIRSF001456">
    <property type="entry name" value="Chorismate_synth"/>
    <property type="match status" value="1"/>
</dbReference>
<dbReference type="Proteomes" id="UP001168098">
    <property type="component" value="Unassembled WGS sequence"/>
</dbReference>
<keyword evidence="6" id="KW-0028">Amino-acid biosynthesis</keyword>
<evidence type="ECO:0000256" key="4">
    <source>
        <dbReference type="ARBA" id="ARBA00008014"/>
    </source>
</evidence>
<dbReference type="GO" id="GO:0010181">
    <property type="term" value="F:FMN binding"/>
    <property type="evidence" value="ECO:0007669"/>
    <property type="project" value="TreeGrafter"/>
</dbReference>
<keyword evidence="7" id="KW-0057">Aromatic amino acid biosynthesis</keyword>
<comment type="pathway">
    <text evidence="3">Metabolic intermediate biosynthesis; chorismate biosynthesis; chorismate from D-erythrose 4-phosphate and phosphoenolpyruvate: step 7/7.</text>
</comment>
<dbReference type="HAMAP" id="MF_00300">
    <property type="entry name" value="Chorismate_synth"/>
    <property type="match status" value="1"/>
</dbReference>
<dbReference type="NCBIfam" id="TIGR00033">
    <property type="entry name" value="aroC"/>
    <property type="match status" value="1"/>
</dbReference>
<dbReference type="GO" id="GO:0009423">
    <property type="term" value="P:chorismate biosynthetic process"/>
    <property type="evidence" value="ECO:0007669"/>
    <property type="project" value="TreeGrafter"/>
</dbReference>
<evidence type="ECO:0000256" key="5">
    <source>
        <dbReference type="ARBA" id="ARBA00013036"/>
    </source>
</evidence>
<comment type="catalytic activity">
    <reaction evidence="1">
        <text>5-O-(1-carboxyvinyl)-3-phosphoshikimate = chorismate + phosphate</text>
        <dbReference type="Rhea" id="RHEA:21020"/>
        <dbReference type="ChEBI" id="CHEBI:29748"/>
        <dbReference type="ChEBI" id="CHEBI:43474"/>
        <dbReference type="ChEBI" id="CHEBI:57701"/>
        <dbReference type="EC" id="4.2.3.5"/>
    </reaction>
</comment>
<keyword evidence="8" id="KW-0456">Lyase</keyword>
<comment type="cofactor">
    <cofactor evidence="2">
        <name>FMNH2</name>
        <dbReference type="ChEBI" id="CHEBI:57618"/>
    </cofactor>
</comment>
<dbReference type="GO" id="GO:0004107">
    <property type="term" value="F:chorismate synthase activity"/>
    <property type="evidence" value="ECO:0007669"/>
    <property type="project" value="UniProtKB-EC"/>
</dbReference>